<evidence type="ECO:0000313" key="3">
    <source>
        <dbReference type="Proteomes" id="UP001174934"/>
    </source>
</evidence>
<dbReference type="AlphaFoldDB" id="A0AA40CE26"/>
<feature type="compositionally biased region" description="Low complexity" evidence="1">
    <location>
        <begin position="41"/>
        <end position="53"/>
    </location>
</feature>
<feature type="region of interest" description="Disordered" evidence="1">
    <location>
        <begin position="316"/>
        <end position="353"/>
    </location>
</feature>
<organism evidence="2 3">
    <name type="scientific">Bombardia bombarda</name>
    <dbReference type="NCBI Taxonomy" id="252184"/>
    <lineage>
        <taxon>Eukaryota</taxon>
        <taxon>Fungi</taxon>
        <taxon>Dikarya</taxon>
        <taxon>Ascomycota</taxon>
        <taxon>Pezizomycotina</taxon>
        <taxon>Sordariomycetes</taxon>
        <taxon>Sordariomycetidae</taxon>
        <taxon>Sordariales</taxon>
        <taxon>Lasiosphaeriaceae</taxon>
        <taxon>Bombardia</taxon>
    </lineage>
</organism>
<dbReference type="Proteomes" id="UP001174934">
    <property type="component" value="Unassembled WGS sequence"/>
</dbReference>
<accession>A0AA40CE26</accession>
<feature type="compositionally biased region" description="Low complexity" evidence="1">
    <location>
        <begin position="319"/>
        <end position="331"/>
    </location>
</feature>
<protein>
    <submittedName>
        <fullName evidence="2">Uncharacterized protein</fullName>
    </submittedName>
</protein>
<proteinExistence type="predicted"/>
<dbReference type="EMBL" id="JAULSR010000001">
    <property type="protein sequence ID" value="KAK0634835.1"/>
    <property type="molecule type" value="Genomic_DNA"/>
</dbReference>
<feature type="region of interest" description="Disordered" evidence="1">
    <location>
        <begin position="364"/>
        <end position="383"/>
    </location>
</feature>
<feature type="compositionally biased region" description="Pro residues" evidence="1">
    <location>
        <begin position="332"/>
        <end position="348"/>
    </location>
</feature>
<gene>
    <name evidence="2" type="ORF">B0T17DRAFT_622884</name>
</gene>
<reference evidence="2" key="1">
    <citation type="submission" date="2023-06" db="EMBL/GenBank/DDBJ databases">
        <title>Genome-scale phylogeny and comparative genomics of the fungal order Sordariales.</title>
        <authorList>
            <consortium name="Lawrence Berkeley National Laboratory"/>
            <person name="Hensen N."/>
            <person name="Bonometti L."/>
            <person name="Westerberg I."/>
            <person name="Brannstrom I.O."/>
            <person name="Guillou S."/>
            <person name="Cros-Aarteil S."/>
            <person name="Calhoun S."/>
            <person name="Haridas S."/>
            <person name="Kuo A."/>
            <person name="Mondo S."/>
            <person name="Pangilinan J."/>
            <person name="Riley R."/>
            <person name="LaButti K."/>
            <person name="Andreopoulos B."/>
            <person name="Lipzen A."/>
            <person name="Chen C."/>
            <person name="Yanf M."/>
            <person name="Daum C."/>
            <person name="Ng V."/>
            <person name="Clum A."/>
            <person name="Steindorff A."/>
            <person name="Ohm R."/>
            <person name="Martin F."/>
            <person name="Silar P."/>
            <person name="Natvig D."/>
            <person name="Lalanne C."/>
            <person name="Gautier V."/>
            <person name="Ament-velasquez S.L."/>
            <person name="Kruys A."/>
            <person name="Hutchinson M.I."/>
            <person name="Powell A.J."/>
            <person name="Barry K."/>
            <person name="Miller A.N."/>
            <person name="Grigoriev I.V."/>
            <person name="Debuchy R."/>
            <person name="Gladieux P."/>
            <person name="Thoren M.H."/>
            <person name="Johannesson H."/>
        </authorList>
    </citation>
    <scope>NUCLEOTIDE SEQUENCE</scope>
    <source>
        <strain evidence="2">SMH3391-2</strain>
    </source>
</reference>
<name>A0AA40CE26_9PEZI</name>
<evidence type="ECO:0000313" key="2">
    <source>
        <dbReference type="EMBL" id="KAK0634835.1"/>
    </source>
</evidence>
<sequence>MDENNSLCCIPGGFFSSKNSRPRQKVLNGLIAIARRRQQKPAKQAAQKAIQKPAQKKERPVRDSSACDNCTKSKLQFRGDPPDGCQRCVNRNLDFTWTGADHRTNQVANADMGRQVDEFASICRTYTLWFQLFVLAATLQSVRTELLADFNSTFNNMLAALCGGCGELPGRIVEFYNTQLRQLFLKIDGPSLELVNKQPPGFEFRLAEKRAYMAEYANSAWPFVKDLHKVLVHYANFWDNARAAHELRQILKDSGFFNSEALPKDIATSFAQYHSQLAAIPTTRAYLHADTPTELAPLNGDQLYILRDYKSRLGVADKAPQQQPSAQQQQPPADPNAPVAPPNAPEVPPQNYYGVEQHVDGRFCFGRLSTNDHPKPPDGYSAP</sequence>
<keyword evidence="3" id="KW-1185">Reference proteome</keyword>
<evidence type="ECO:0000256" key="1">
    <source>
        <dbReference type="SAM" id="MobiDB-lite"/>
    </source>
</evidence>
<feature type="region of interest" description="Disordered" evidence="1">
    <location>
        <begin position="37"/>
        <end position="64"/>
    </location>
</feature>
<comment type="caution">
    <text evidence="2">The sequence shown here is derived from an EMBL/GenBank/DDBJ whole genome shotgun (WGS) entry which is preliminary data.</text>
</comment>